<dbReference type="EMBL" id="CAJEWN010000265">
    <property type="protein sequence ID" value="CAD2175963.1"/>
    <property type="molecule type" value="Genomic_DNA"/>
</dbReference>
<comment type="caution">
    <text evidence="1">The sequence shown here is derived from an EMBL/GenBank/DDBJ whole genome shotgun (WGS) entry which is preliminary data.</text>
</comment>
<accession>A0A6V7VM59</accession>
<reference evidence="1 2" key="1">
    <citation type="submission" date="2020-08" db="EMBL/GenBank/DDBJ databases">
        <authorList>
            <person name="Koutsovoulos G."/>
            <person name="Danchin GJ E."/>
        </authorList>
    </citation>
    <scope>NUCLEOTIDE SEQUENCE [LARGE SCALE GENOMIC DNA]</scope>
</reference>
<evidence type="ECO:0000313" key="1">
    <source>
        <dbReference type="EMBL" id="CAD2175963.1"/>
    </source>
</evidence>
<proteinExistence type="predicted"/>
<dbReference type="Proteomes" id="UP000580250">
    <property type="component" value="Unassembled WGS sequence"/>
</dbReference>
<gene>
    <name evidence="1" type="ORF">MENT_LOCUS27730</name>
</gene>
<organism evidence="1 2">
    <name type="scientific">Meloidogyne enterolobii</name>
    <name type="common">Root-knot nematode worm</name>
    <name type="synonym">Meloidogyne mayaguensis</name>
    <dbReference type="NCBI Taxonomy" id="390850"/>
    <lineage>
        <taxon>Eukaryota</taxon>
        <taxon>Metazoa</taxon>
        <taxon>Ecdysozoa</taxon>
        <taxon>Nematoda</taxon>
        <taxon>Chromadorea</taxon>
        <taxon>Rhabditida</taxon>
        <taxon>Tylenchina</taxon>
        <taxon>Tylenchomorpha</taxon>
        <taxon>Tylenchoidea</taxon>
        <taxon>Meloidogynidae</taxon>
        <taxon>Meloidogyninae</taxon>
        <taxon>Meloidogyne</taxon>
    </lineage>
</organism>
<dbReference type="AlphaFoldDB" id="A0A6V7VM59"/>
<name>A0A6V7VM59_MELEN</name>
<sequence>MCFEFMILPSRIPYQNLIYRYLTQNIAMFNGNDNELHRLCSHLFYMCGSIFCG</sequence>
<protein>
    <submittedName>
        <fullName evidence="1">Uncharacterized protein</fullName>
    </submittedName>
</protein>
<evidence type="ECO:0000313" key="2">
    <source>
        <dbReference type="Proteomes" id="UP000580250"/>
    </source>
</evidence>